<name>A0A2P7B1Y8_9HYPH</name>
<evidence type="ECO:0000256" key="1">
    <source>
        <dbReference type="SAM" id="SignalP"/>
    </source>
</evidence>
<evidence type="ECO:0000313" key="2">
    <source>
        <dbReference type="EMBL" id="PSH60483.1"/>
    </source>
</evidence>
<evidence type="ECO:0000313" key="3">
    <source>
        <dbReference type="Proteomes" id="UP000241158"/>
    </source>
</evidence>
<dbReference type="EMBL" id="PGGN01000001">
    <property type="protein sequence ID" value="PSH60483.1"/>
    <property type="molecule type" value="Genomic_DNA"/>
</dbReference>
<dbReference type="Proteomes" id="UP000241158">
    <property type="component" value="Unassembled WGS sequence"/>
</dbReference>
<feature type="signal peptide" evidence="1">
    <location>
        <begin position="1"/>
        <end position="27"/>
    </location>
</feature>
<sequence length="71" mass="7728">MGDIVKRNSFALSFVIAAVIAASPAAAETANLRIGLRIVSPAERAPIIEYRSPNYVKFQKKRVGSRLASRI</sequence>
<proteinExistence type="predicted"/>
<organism evidence="2 3">
    <name type="scientific">Phyllobacterium endophyticum</name>
    <dbReference type="NCBI Taxonomy" id="1149773"/>
    <lineage>
        <taxon>Bacteria</taxon>
        <taxon>Pseudomonadati</taxon>
        <taxon>Pseudomonadota</taxon>
        <taxon>Alphaproteobacteria</taxon>
        <taxon>Hyphomicrobiales</taxon>
        <taxon>Phyllobacteriaceae</taxon>
        <taxon>Phyllobacterium</taxon>
    </lineage>
</organism>
<dbReference type="AlphaFoldDB" id="A0A2P7B1Y8"/>
<protein>
    <recommendedName>
        <fullName evidence="4">ABC transporter substrate-binding protein</fullName>
    </recommendedName>
</protein>
<feature type="chain" id="PRO_5015157866" description="ABC transporter substrate-binding protein" evidence="1">
    <location>
        <begin position="28"/>
        <end position="71"/>
    </location>
</feature>
<evidence type="ECO:0008006" key="4">
    <source>
        <dbReference type="Google" id="ProtNLM"/>
    </source>
</evidence>
<keyword evidence="1" id="KW-0732">Signal</keyword>
<comment type="caution">
    <text evidence="2">The sequence shown here is derived from an EMBL/GenBank/DDBJ whole genome shotgun (WGS) entry which is preliminary data.</text>
</comment>
<reference evidence="3" key="1">
    <citation type="submission" date="2017-11" db="EMBL/GenBank/DDBJ databases">
        <authorList>
            <person name="Kuznetsova I."/>
            <person name="Sazanova A."/>
            <person name="Chirak E."/>
            <person name="Safronova V."/>
            <person name="Willems A."/>
        </authorList>
    </citation>
    <scope>NUCLEOTIDE SEQUENCE [LARGE SCALE GENOMIC DNA]</scope>
    <source>
        <strain evidence="3">PEPV15</strain>
    </source>
</reference>
<keyword evidence="3" id="KW-1185">Reference proteome</keyword>
<gene>
    <name evidence="2" type="ORF">CU100_07360</name>
</gene>
<accession>A0A2P7B1Y8</accession>